<dbReference type="InParanoid" id="A0A7R8UKN9"/>
<dbReference type="OrthoDB" id="7880675at2759"/>
<evidence type="ECO:0000313" key="3">
    <source>
        <dbReference type="Proteomes" id="UP000594454"/>
    </source>
</evidence>
<evidence type="ECO:0000313" key="2">
    <source>
        <dbReference type="EMBL" id="CAD7082269.1"/>
    </source>
</evidence>
<dbReference type="AlphaFoldDB" id="A0A7R8UKN9"/>
<protein>
    <recommendedName>
        <fullName evidence="4">Chitin-binding type-2 domain-containing protein</fullName>
    </recommendedName>
</protein>
<keyword evidence="1" id="KW-0732">Signal</keyword>
<feature type="signal peptide" evidence="1">
    <location>
        <begin position="1"/>
        <end position="19"/>
    </location>
</feature>
<keyword evidence="3" id="KW-1185">Reference proteome</keyword>
<sequence>MKTVLLFFLLSTLVATCLGAVYTQGHNGRPACLTDVELSRPWKNNFDPTRYFVCVAKGIPGIELQCPSSYGFMDSPPVFGCVTFDNFQPLEPRDPPSLAAMN</sequence>
<evidence type="ECO:0000256" key="1">
    <source>
        <dbReference type="SAM" id="SignalP"/>
    </source>
</evidence>
<dbReference type="EMBL" id="LR899010">
    <property type="protein sequence ID" value="CAD7082269.1"/>
    <property type="molecule type" value="Genomic_DNA"/>
</dbReference>
<proteinExistence type="predicted"/>
<feature type="chain" id="PRO_5030656817" description="Chitin-binding type-2 domain-containing protein" evidence="1">
    <location>
        <begin position="20"/>
        <end position="102"/>
    </location>
</feature>
<gene>
    <name evidence="2" type="ORF">HERILL_LOCUS5318</name>
</gene>
<accession>A0A7R8UKN9</accession>
<reference evidence="2 3" key="1">
    <citation type="submission" date="2020-11" db="EMBL/GenBank/DDBJ databases">
        <authorList>
            <person name="Wallbank WR R."/>
            <person name="Pardo Diaz C."/>
            <person name="Kozak K."/>
            <person name="Martin S."/>
            <person name="Jiggins C."/>
            <person name="Moest M."/>
            <person name="Warren A I."/>
            <person name="Generalovic N T."/>
            <person name="Byers J.R.P. K."/>
            <person name="Montejo-Kovacevich G."/>
            <person name="Yen C E."/>
        </authorList>
    </citation>
    <scope>NUCLEOTIDE SEQUENCE [LARGE SCALE GENOMIC DNA]</scope>
</reference>
<name>A0A7R8UKN9_HERIL</name>
<dbReference type="Proteomes" id="UP000594454">
    <property type="component" value="Chromosome 2"/>
</dbReference>
<organism evidence="2 3">
    <name type="scientific">Hermetia illucens</name>
    <name type="common">Black soldier fly</name>
    <dbReference type="NCBI Taxonomy" id="343691"/>
    <lineage>
        <taxon>Eukaryota</taxon>
        <taxon>Metazoa</taxon>
        <taxon>Ecdysozoa</taxon>
        <taxon>Arthropoda</taxon>
        <taxon>Hexapoda</taxon>
        <taxon>Insecta</taxon>
        <taxon>Pterygota</taxon>
        <taxon>Neoptera</taxon>
        <taxon>Endopterygota</taxon>
        <taxon>Diptera</taxon>
        <taxon>Brachycera</taxon>
        <taxon>Stratiomyomorpha</taxon>
        <taxon>Stratiomyidae</taxon>
        <taxon>Hermetiinae</taxon>
        <taxon>Hermetia</taxon>
    </lineage>
</organism>
<evidence type="ECO:0008006" key="4">
    <source>
        <dbReference type="Google" id="ProtNLM"/>
    </source>
</evidence>